<dbReference type="Pfam" id="PF09424">
    <property type="entry name" value="YqeY"/>
    <property type="match status" value="1"/>
</dbReference>
<dbReference type="EMBL" id="CP015756">
    <property type="protein sequence ID" value="APC41696.1"/>
    <property type="molecule type" value="Genomic_DNA"/>
</dbReference>
<dbReference type="InterPro" id="IPR019004">
    <property type="entry name" value="YqeY/Aim41"/>
</dbReference>
<evidence type="ECO:0000313" key="1">
    <source>
        <dbReference type="EMBL" id="APC41696.1"/>
    </source>
</evidence>
<evidence type="ECO:0000313" key="2">
    <source>
        <dbReference type="Proteomes" id="UP000182569"/>
    </source>
</evidence>
<dbReference type="RefSeq" id="WP_071613988.1">
    <property type="nucleotide sequence ID" value="NZ_CP015756.1"/>
</dbReference>
<dbReference type="Gene3D" id="1.10.1510.10">
    <property type="entry name" value="Uncharacterised protein YqeY/AIM41 PF09424, N-terminal domain"/>
    <property type="match status" value="1"/>
</dbReference>
<dbReference type="KEGG" id="ceu:A7L45_17285"/>
<gene>
    <name evidence="1" type="ORF">A7L45_17285</name>
</gene>
<dbReference type="InterPro" id="IPR003789">
    <property type="entry name" value="Asn/Gln_tRNA_amidoTrase-B-like"/>
</dbReference>
<dbReference type="Gene3D" id="1.10.10.410">
    <property type="match status" value="1"/>
</dbReference>
<organism evidence="1 2">
    <name type="scientific">Clostridium estertheticum subsp. estertheticum</name>
    <dbReference type="NCBI Taxonomy" id="1552"/>
    <lineage>
        <taxon>Bacteria</taxon>
        <taxon>Bacillati</taxon>
        <taxon>Bacillota</taxon>
        <taxon>Clostridia</taxon>
        <taxon>Eubacteriales</taxon>
        <taxon>Clostridiaceae</taxon>
        <taxon>Clostridium</taxon>
    </lineage>
</organism>
<dbReference type="InterPro" id="IPR042184">
    <property type="entry name" value="YqeY/Aim41_N"/>
</dbReference>
<keyword evidence="2" id="KW-1185">Reference proteome</keyword>
<accession>A0A1J0GL66</accession>
<dbReference type="STRING" id="1552.A7L45_17285"/>
<protein>
    <recommendedName>
        <fullName evidence="3">GatB/YqeY domain-containing protein</fullName>
    </recommendedName>
</protein>
<dbReference type="AlphaFoldDB" id="A0A1J0GL66"/>
<reference evidence="2" key="1">
    <citation type="journal article" date="2016" name="Front. Microbiol.">
        <title>Complete Genome Sequence of Clostridium estertheticum DSM 8809, a Microbe Identified in Spoiled Vacuum Packed Beef.</title>
        <authorList>
            <person name="Yu Z."/>
            <person name="Gunn L."/>
            <person name="Brennan E."/>
            <person name="Reid R."/>
            <person name="Wall P.G."/>
            <person name="Gaora O.P."/>
            <person name="Hurley D."/>
            <person name="Bolton D."/>
            <person name="Fanning S."/>
        </authorList>
    </citation>
    <scope>NUCLEOTIDE SEQUENCE [LARGE SCALE GENOMIC DNA]</scope>
    <source>
        <strain evidence="2">DSM 8809</strain>
    </source>
</reference>
<dbReference type="InterPro" id="IPR023168">
    <property type="entry name" value="GatB_Yqey_C_2"/>
</dbReference>
<dbReference type="OrthoDB" id="9794041at2"/>
<name>A0A1J0GL66_9CLOT</name>
<dbReference type="PANTHER" id="PTHR28055">
    <property type="entry name" value="ALTERED INHERITANCE OF MITOCHONDRIA PROTEIN 41, MITOCHONDRIAL"/>
    <property type="match status" value="1"/>
</dbReference>
<dbReference type="Proteomes" id="UP000182569">
    <property type="component" value="Chromosome"/>
</dbReference>
<dbReference type="GO" id="GO:0016884">
    <property type="term" value="F:carbon-nitrogen ligase activity, with glutamine as amido-N-donor"/>
    <property type="evidence" value="ECO:0007669"/>
    <property type="project" value="InterPro"/>
</dbReference>
<dbReference type="SUPFAM" id="SSF89095">
    <property type="entry name" value="GatB/YqeY motif"/>
    <property type="match status" value="1"/>
</dbReference>
<evidence type="ECO:0008006" key="3">
    <source>
        <dbReference type="Google" id="ProtNLM"/>
    </source>
</evidence>
<sequence>MLKQTIKDDIIKYMKSRDKIRLTTLRTLMADVKTKEMDSKKEIEEIDLVSIIEKTIKQLHETLDYAKQANNTEIISESEISIEMLSVYMPKQFTEDEAKAIIAEVIAENSFKGKGDMGKVMKAIMPKLKGKYDSRKVNPLVIQLLS</sequence>
<proteinExistence type="predicted"/>
<dbReference type="PANTHER" id="PTHR28055:SF1">
    <property type="entry name" value="ALTERED INHERITANCE OF MITOCHONDRIA PROTEIN 41, MITOCHONDRIAL"/>
    <property type="match status" value="1"/>
</dbReference>